<protein>
    <recommendedName>
        <fullName evidence="7">30S ribosomal protein S15</fullName>
    </recommendedName>
</protein>
<sequence>MLDGYPEEYKRVFGLDTMSQDDINRAKKQEIIGKFQRKAFDTGSSEVQIALLTERIRRLTEHLWYHHKDFSAKRQMYNLVGRRKKLMKYLRENNFERYVYTIRELKMNDIGPKLPVPSYKQGKNMDELTLRFRNANLYPPNPFYQDGKPERK</sequence>
<evidence type="ECO:0000313" key="5">
    <source>
        <dbReference type="EMBL" id="OAO13332.1"/>
    </source>
</evidence>
<evidence type="ECO:0000256" key="2">
    <source>
        <dbReference type="ARBA" id="ARBA00022980"/>
    </source>
</evidence>
<dbReference type="SMART" id="SM01387">
    <property type="entry name" value="Ribosomal_S15"/>
    <property type="match status" value="1"/>
</dbReference>
<evidence type="ECO:0000256" key="4">
    <source>
        <dbReference type="RuleBase" id="RU003919"/>
    </source>
</evidence>
<dbReference type="STRING" id="478820.A0A196SB47"/>
<dbReference type="GO" id="GO:0005737">
    <property type="term" value="C:cytoplasm"/>
    <property type="evidence" value="ECO:0007669"/>
    <property type="project" value="UniProtKB-ARBA"/>
</dbReference>
<dbReference type="PANTHER" id="PTHR23321:SF26">
    <property type="entry name" value="SMALL RIBOSOMAL SUBUNIT PROTEIN US15M"/>
    <property type="match status" value="1"/>
</dbReference>
<comment type="caution">
    <text evidence="5">The sequence shown here is derived from an EMBL/GenBank/DDBJ whole genome shotgun (WGS) entry which is preliminary data.</text>
</comment>
<dbReference type="CDD" id="cd00353">
    <property type="entry name" value="Ribosomal_S15p_S13e"/>
    <property type="match status" value="1"/>
</dbReference>
<dbReference type="Proteomes" id="UP000078348">
    <property type="component" value="Unassembled WGS sequence"/>
</dbReference>
<gene>
    <name evidence="5" type="ORF">AV274_5007</name>
</gene>
<dbReference type="EMBL" id="LXWW01000421">
    <property type="protein sequence ID" value="OAO13332.1"/>
    <property type="molecule type" value="Genomic_DNA"/>
</dbReference>
<dbReference type="OrthoDB" id="441444at2759"/>
<reference evidence="5 6" key="1">
    <citation type="submission" date="2016-05" db="EMBL/GenBank/DDBJ databases">
        <title>Nuclear genome of Blastocystis sp. subtype 1 NandII.</title>
        <authorList>
            <person name="Gentekaki E."/>
            <person name="Curtis B."/>
            <person name="Stairs C."/>
            <person name="Eme L."/>
            <person name="Herman E."/>
            <person name="Klimes V."/>
            <person name="Arias M.C."/>
            <person name="Elias M."/>
            <person name="Hilliou F."/>
            <person name="Klute M."/>
            <person name="Malik S.-B."/>
            <person name="Pightling A."/>
            <person name="Rachubinski R."/>
            <person name="Salas D."/>
            <person name="Schlacht A."/>
            <person name="Suga H."/>
            <person name="Archibald J."/>
            <person name="Ball S.G."/>
            <person name="Clark G."/>
            <person name="Dacks J."/>
            <person name="Van Der Giezen M."/>
            <person name="Tsaousis A."/>
            <person name="Roger A."/>
        </authorList>
    </citation>
    <scope>NUCLEOTIDE SEQUENCE [LARGE SCALE GENOMIC DNA]</scope>
    <source>
        <strain evidence="6">ATCC 50177 / NandII</strain>
    </source>
</reference>
<dbReference type="Gene3D" id="1.10.287.10">
    <property type="entry name" value="S15/NS1, RNA-binding"/>
    <property type="match status" value="1"/>
</dbReference>
<name>A0A196SB47_BLAHN</name>
<dbReference type="InterPro" id="IPR000589">
    <property type="entry name" value="Ribosomal_uS15"/>
</dbReference>
<dbReference type="FunFam" id="1.10.287.10:FF:000002">
    <property type="entry name" value="30S ribosomal protein S15"/>
    <property type="match status" value="1"/>
</dbReference>
<dbReference type="AlphaFoldDB" id="A0A196SB47"/>
<dbReference type="GO" id="GO:0003735">
    <property type="term" value="F:structural constituent of ribosome"/>
    <property type="evidence" value="ECO:0007669"/>
    <property type="project" value="InterPro"/>
</dbReference>
<dbReference type="GO" id="GO:0005840">
    <property type="term" value="C:ribosome"/>
    <property type="evidence" value="ECO:0007669"/>
    <property type="project" value="UniProtKB-KW"/>
</dbReference>
<accession>A0A196SB47</accession>
<keyword evidence="3 4" id="KW-0687">Ribonucleoprotein</keyword>
<dbReference type="InterPro" id="IPR005290">
    <property type="entry name" value="Ribosomal_uS15_bac-type"/>
</dbReference>
<organism evidence="5 6">
    <name type="scientific">Blastocystis sp. subtype 1 (strain ATCC 50177 / NandII)</name>
    <dbReference type="NCBI Taxonomy" id="478820"/>
    <lineage>
        <taxon>Eukaryota</taxon>
        <taxon>Sar</taxon>
        <taxon>Stramenopiles</taxon>
        <taxon>Bigyra</taxon>
        <taxon>Opalozoa</taxon>
        <taxon>Opalinata</taxon>
        <taxon>Blastocystidae</taxon>
        <taxon>Blastocystis</taxon>
    </lineage>
</organism>
<evidence type="ECO:0000256" key="3">
    <source>
        <dbReference type="ARBA" id="ARBA00023274"/>
    </source>
</evidence>
<keyword evidence="2 4" id="KW-0689">Ribosomal protein</keyword>
<proteinExistence type="inferred from homology"/>
<dbReference type="Pfam" id="PF00312">
    <property type="entry name" value="Ribosomal_S15"/>
    <property type="match status" value="1"/>
</dbReference>
<dbReference type="SUPFAM" id="SSF47060">
    <property type="entry name" value="S15/NS1 RNA-binding domain"/>
    <property type="match status" value="1"/>
</dbReference>
<dbReference type="Gene3D" id="6.10.250.3130">
    <property type="match status" value="1"/>
</dbReference>
<dbReference type="HAMAP" id="MF_01343_B">
    <property type="entry name" value="Ribosomal_uS15_B"/>
    <property type="match status" value="1"/>
</dbReference>
<dbReference type="GO" id="GO:1990904">
    <property type="term" value="C:ribonucleoprotein complex"/>
    <property type="evidence" value="ECO:0007669"/>
    <property type="project" value="UniProtKB-KW"/>
</dbReference>
<dbReference type="NCBIfam" id="TIGR00952">
    <property type="entry name" value="S15_bact"/>
    <property type="match status" value="1"/>
</dbReference>
<dbReference type="GO" id="GO:0006412">
    <property type="term" value="P:translation"/>
    <property type="evidence" value="ECO:0007669"/>
    <property type="project" value="InterPro"/>
</dbReference>
<dbReference type="PANTHER" id="PTHR23321">
    <property type="entry name" value="RIBOSOMAL PROTEIN S15, BACTERIAL AND ORGANELLAR"/>
    <property type="match status" value="1"/>
</dbReference>
<evidence type="ECO:0008006" key="7">
    <source>
        <dbReference type="Google" id="ProtNLM"/>
    </source>
</evidence>
<evidence type="ECO:0000256" key="1">
    <source>
        <dbReference type="ARBA" id="ARBA00008434"/>
    </source>
</evidence>
<keyword evidence="6" id="KW-1185">Reference proteome</keyword>
<dbReference type="InterPro" id="IPR009068">
    <property type="entry name" value="uS15_NS1_RNA-bd_sf"/>
</dbReference>
<evidence type="ECO:0000313" key="6">
    <source>
        <dbReference type="Proteomes" id="UP000078348"/>
    </source>
</evidence>
<comment type="similarity">
    <text evidence="1 4">Belongs to the universal ribosomal protein uS15 family.</text>
</comment>